<keyword evidence="2" id="KW-1185">Reference proteome</keyword>
<dbReference type="AlphaFoldDB" id="A0A8J3XA48"/>
<evidence type="ECO:0000313" key="2">
    <source>
        <dbReference type="Proteomes" id="UP000650628"/>
    </source>
</evidence>
<evidence type="ECO:0000313" key="1">
    <source>
        <dbReference type="EMBL" id="GII33006.1"/>
    </source>
</evidence>
<accession>A0A8J3XA48</accession>
<dbReference type="InterPro" id="IPR029058">
    <property type="entry name" value="AB_hydrolase_fold"/>
</dbReference>
<proteinExistence type="predicted"/>
<dbReference type="EMBL" id="BOOO01000037">
    <property type="protein sequence ID" value="GII33006.1"/>
    <property type="molecule type" value="Genomic_DNA"/>
</dbReference>
<comment type="caution">
    <text evidence="1">The sequence shown here is derived from an EMBL/GenBank/DDBJ whole genome shotgun (WGS) entry which is preliminary data.</text>
</comment>
<organism evidence="1 2">
    <name type="scientific">Planotetraspora mira</name>
    <dbReference type="NCBI Taxonomy" id="58121"/>
    <lineage>
        <taxon>Bacteria</taxon>
        <taxon>Bacillati</taxon>
        <taxon>Actinomycetota</taxon>
        <taxon>Actinomycetes</taxon>
        <taxon>Streptosporangiales</taxon>
        <taxon>Streptosporangiaceae</taxon>
        <taxon>Planotetraspora</taxon>
    </lineage>
</organism>
<name>A0A8J3XA48_9ACTN</name>
<dbReference type="Gene3D" id="3.40.50.1820">
    <property type="entry name" value="alpha/beta hydrolase"/>
    <property type="match status" value="1"/>
</dbReference>
<dbReference type="Proteomes" id="UP000650628">
    <property type="component" value="Unassembled WGS sequence"/>
</dbReference>
<sequence length="148" mass="16050">MLGLLVGHSYGGMVITNAAVGNPNVKALVYDDAYIPAKGETVFQINAAKPGSCVTADPSTFLNLVQYPGSALGDYDAYLSQARGRPHRTRPGQLLQCAWAPRWRRHLRGHSGRSHVGDHRHGRWADGSPVVAGYIHFPMAGVPLDRHT</sequence>
<reference evidence="1 2" key="1">
    <citation type="submission" date="2021-01" db="EMBL/GenBank/DDBJ databases">
        <title>Whole genome shotgun sequence of Planotetraspora mira NBRC 15435.</title>
        <authorList>
            <person name="Komaki H."/>
            <person name="Tamura T."/>
        </authorList>
    </citation>
    <scope>NUCLEOTIDE SEQUENCE [LARGE SCALE GENOMIC DNA]</scope>
    <source>
        <strain evidence="1 2">NBRC 15435</strain>
    </source>
</reference>
<protein>
    <recommendedName>
        <fullName evidence="3">Alpha/beta hydrolase family protein</fullName>
    </recommendedName>
</protein>
<gene>
    <name evidence="1" type="ORF">Pmi06nite_64480</name>
</gene>
<evidence type="ECO:0008006" key="3">
    <source>
        <dbReference type="Google" id="ProtNLM"/>
    </source>
</evidence>
<dbReference type="SUPFAM" id="SSF53474">
    <property type="entry name" value="alpha/beta-Hydrolases"/>
    <property type="match status" value="1"/>
</dbReference>